<evidence type="ECO:0000256" key="8">
    <source>
        <dbReference type="RuleBase" id="RU363032"/>
    </source>
</evidence>
<feature type="transmembrane region" description="Helical" evidence="8">
    <location>
        <begin position="68"/>
        <end position="89"/>
    </location>
</feature>
<evidence type="ECO:0000256" key="6">
    <source>
        <dbReference type="ARBA" id="ARBA00022989"/>
    </source>
</evidence>
<comment type="similarity">
    <text evidence="2">Belongs to the binding-protein-dependent transport system permease family. CysTW subfamily.</text>
</comment>
<keyword evidence="7 8" id="KW-0472">Membrane</keyword>
<gene>
    <name evidence="10" type="ORF">GGR23_001136</name>
</gene>
<dbReference type="AlphaFoldDB" id="A0A7W6J394"/>
<evidence type="ECO:0000313" key="10">
    <source>
        <dbReference type="EMBL" id="MBB4063959.1"/>
    </source>
</evidence>
<protein>
    <submittedName>
        <fullName evidence="10">Spermidine/putrescine transport system permease protein</fullName>
    </submittedName>
</protein>
<dbReference type="InterPro" id="IPR051789">
    <property type="entry name" value="Bact_Polyamine_Transport"/>
</dbReference>
<dbReference type="PANTHER" id="PTHR43848:SF2">
    <property type="entry name" value="PUTRESCINE TRANSPORT SYSTEM PERMEASE PROTEIN POTI"/>
    <property type="match status" value="1"/>
</dbReference>
<keyword evidence="3 8" id="KW-0813">Transport</keyword>
<dbReference type="Pfam" id="PF00528">
    <property type="entry name" value="BPD_transp_1"/>
    <property type="match status" value="1"/>
</dbReference>
<dbReference type="InterPro" id="IPR000515">
    <property type="entry name" value="MetI-like"/>
</dbReference>
<feature type="transmembrane region" description="Helical" evidence="8">
    <location>
        <begin position="12"/>
        <end position="32"/>
    </location>
</feature>
<comment type="subcellular location">
    <subcellularLocation>
        <location evidence="1 8">Cell membrane</location>
        <topology evidence="1 8">Multi-pass membrane protein</topology>
    </subcellularLocation>
</comment>
<keyword evidence="6 8" id="KW-1133">Transmembrane helix</keyword>
<dbReference type="CDD" id="cd06261">
    <property type="entry name" value="TM_PBP2"/>
    <property type="match status" value="1"/>
</dbReference>
<organism evidence="10 11">
    <name type="scientific">Gellertiella hungarica</name>
    <dbReference type="NCBI Taxonomy" id="1572859"/>
    <lineage>
        <taxon>Bacteria</taxon>
        <taxon>Pseudomonadati</taxon>
        <taxon>Pseudomonadota</taxon>
        <taxon>Alphaproteobacteria</taxon>
        <taxon>Hyphomicrobiales</taxon>
        <taxon>Rhizobiaceae</taxon>
        <taxon>Gellertiella</taxon>
    </lineage>
</organism>
<evidence type="ECO:0000256" key="5">
    <source>
        <dbReference type="ARBA" id="ARBA00022692"/>
    </source>
</evidence>
<dbReference type="Gene3D" id="1.10.3720.10">
    <property type="entry name" value="MetI-like"/>
    <property type="match status" value="1"/>
</dbReference>
<name>A0A7W6J394_9HYPH</name>
<feature type="transmembrane region" description="Helical" evidence="8">
    <location>
        <begin position="101"/>
        <end position="124"/>
    </location>
</feature>
<evidence type="ECO:0000259" key="9">
    <source>
        <dbReference type="PROSITE" id="PS50928"/>
    </source>
</evidence>
<accession>A0A7W6J394</accession>
<dbReference type="PROSITE" id="PS50928">
    <property type="entry name" value="ABC_TM1"/>
    <property type="match status" value="1"/>
</dbReference>
<keyword evidence="5 8" id="KW-0812">Transmembrane</keyword>
<evidence type="ECO:0000256" key="7">
    <source>
        <dbReference type="ARBA" id="ARBA00023136"/>
    </source>
</evidence>
<dbReference type="Proteomes" id="UP000528286">
    <property type="component" value="Unassembled WGS sequence"/>
</dbReference>
<dbReference type="InterPro" id="IPR035906">
    <property type="entry name" value="MetI-like_sf"/>
</dbReference>
<evidence type="ECO:0000313" key="11">
    <source>
        <dbReference type="Proteomes" id="UP000528286"/>
    </source>
</evidence>
<proteinExistence type="inferred from homology"/>
<dbReference type="GO" id="GO:0005886">
    <property type="term" value="C:plasma membrane"/>
    <property type="evidence" value="ECO:0007669"/>
    <property type="project" value="UniProtKB-SubCell"/>
</dbReference>
<reference evidence="10 11" key="1">
    <citation type="submission" date="2020-08" db="EMBL/GenBank/DDBJ databases">
        <title>Genomic Encyclopedia of Type Strains, Phase IV (KMG-IV): sequencing the most valuable type-strain genomes for metagenomic binning, comparative biology and taxonomic classification.</title>
        <authorList>
            <person name="Goeker M."/>
        </authorList>
    </citation>
    <scope>NUCLEOTIDE SEQUENCE [LARGE SCALE GENOMIC DNA]</scope>
    <source>
        <strain evidence="10 11">DSM 29853</strain>
    </source>
</reference>
<evidence type="ECO:0000256" key="2">
    <source>
        <dbReference type="ARBA" id="ARBA00007069"/>
    </source>
</evidence>
<evidence type="ECO:0000256" key="4">
    <source>
        <dbReference type="ARBA" id="ARBA00022475"/>
    </source>
</evidence>
<comment type="caution">
    <text evidence="10">The sequence shown here is derived from an EMBL/GenBank/DDBJ whole genome shotgun (WGS) entry which is preliminary data.</text>
</comment>
<feature type="transmembrane region" description="Helical" evidence="8">
    <location>
        <begin position="136"/>
        <end position="155"/>
    </location>
</feature>
<keyword evidence="11" id="KW-1185">Reference proteome</keyword>
<evidence type="ECO:0000256" key="1">
    <source>
        <dbReference type="ARBA" id="ARBA00004651"/>
    </source>
</evidence>
<feature type="transmembrane region" description="Helical" evidence="8">
    <location>
        <begin position="232"/>
        <end position="251"/>
    </location>
</feature>
<dbReference type="PANTHER" id="PTHR43848">
    <property type="entry name" value="PUTRESCINE TRANSPORT SYSTEM PERMEASE PROTEIN POTI"/>
    <property type="match status" value="1"/>
</dbReference>
<dbReference type="SUPFAM" id="SSF161098">
    <property type="entry name" value="MetI-like"/>
    <property type="match status" value="1"/>
</dbReference>
<sequence>MNRKSDWLFRAYLVIFLGYMLLPLLVMGGAAFNDSRFPSVFPWVGFTGQWFVELWNDPRLLNSFKNTILVALAVVALSVPIGTAAAILINSLGGWARSTLYSLMVAPILTPGAVIGISTLLFWNRFSVPSGLHLSVLGQVSYISAFVMLLVLARLQSFDRSLEEAALDLGANHPTVLRRILLPHLYPALGAGAAIAFFQSIENFNVTLFTRGPYDTMTVYVFSKVRSGITPTINALAVILIAVTLTGAIAYEIARRRKQARLDALGPPPSDDE</sequence>
<dbReference type="EMBL" id="JACIEZ010000002">
    <property type="protein sequence ID" value="MBB4063959.1"/>
    <property type="molecule type" value="Genomic_DNA"/>
</dbReference>
<dbReference type="GO" id="GO:0055085">
    <property type="term" value="P:transmembrane transport"/>
    <property type="evidence" value="ECO:0007669"/>
    <property type="project" value="InterPro"/>
</dbReference>
<evidence type="ECO:0000256" key="3">
    <source>
        <dbReference type="ARBA" id="ARBA00022448"/>
    </source>
</evidence>
<feature type="domain" description="ABC transmembrane type-1" evidence="9">
    <location>
        <begin position="64"/>
        <end position="251"/>
    </location>
</feature>
<dbReference type="RefSeq" id="WP_183365182.1">
    <property type="nucleotide sequence ID" value="NZ_JACIEZ010000002.1"/>
</dbReference>
<feature type="transmembrane region" description="Helical" evidence="8">
    <location>
        <begin position="176"/>
        <end position="198"/>
    </location>
</feature>
<keyword evidence="4" id="KW-1003">Cell membrane</keyword>